<accession>A0AAV7GGK1</accession>
<dbReference type="InterPro" id="IPR036879">
    <property type="entry name" value="TF_MADSbox_sf"/>
</dbReference>
<dbReference type="GO" id="GO:0046983">
    <property type="term" value="F:protein dimerization activity"/>
    <property type="evidence" value="ECO:0007669"/>
    <property type="project" value="InterPro"/>
</dbReference>
<dbReference type="Gene3D" id="3.40.1810.10">
    <property type="entry name" value="Transcription factor, MADS-box"/>
    <property type="match status" value="1"/>
</dbReference>
<evidence type="ECO:0000256" key="1">
    <source>
        <dbReference type="ARBA" id="ARBA00004123"/>
    </source>
</evidence>
<sequence length="160" mass="18088">MVGRGRQKTELKLVEKKESRLVCFSKRRTGLFKKARELSTLSGAKIGAIVFSPAGKLYTVEAPTLDSLLGCLMENESTSTTKSEYVDVTNGKEAPFWWDIPQGKQQESDERILLNPPTFYGNDSTGPNLKKMDTLFSISDPTLSFDEQWLQWLDDWLMDA</sequence>
<dbReference type="InterPro" id="IPR002100">
    <property type="entry name" value="TF_MADSbox"/>
</dbReference>
<evidence type="ECO:0000313" key="8">
    <source>
        <dbReference type="Proteomes" id="UP000775213"/>
    </source>
</evidence>
<dbReference type="PROSITE" id="PS50066">
    <property type="entry name" value="MADS_BOX_2"/>
    <property type="match status" value="1"/>
</dbReference>
<dbReference type="InterPro" id="IPR050142">
    <property type="entry name" value="MADS-box/MEF2_TF"/>
</dbReference>
<keyword evidence="5" id="KW-0539">Nucleus</keyword>
<protein>
    <recommendedName>
        <fullName evidence="6">MADS-box domain-containing protein</fullName>
    </recommendedName>
</protein>
<dbReference type="Proteomes" id="UP000775213">
    <property type="component" value="Unassembled WGS sequence"/>
</dbReference>
<evidence type="ECO:0000313" key="7">
    <source>
        <dbReference type="EMBL" id="KAH0454987.1"/>
    </source>
</evidence>
<keyword evidence="2" id="KW-0805">Transcription regulation</keyword>
<keyword evidence="8" id="KW-1185">Reference proteome</keyword>
<dbReference type="AlphaFoldDB" id="A0AAV7GGK1"/>
<organism evidence="7 8">
    <name type="scientific">Dendrobium chrysotoxum</name>
    <name type="common">Orchid</name>
    <dbReference type="NCBI Taxonomy" id="161865"/>
    <lineage>
        <taxon>Eukaryota</taxon>
        <taxon>Viridiplantae</taxon>
        <taxon>Streptophyta</taxon>
        <taxon>Embryophyta</taxon>
        <taxon>Tracheophyta</taxon>
        <taxon>Spermatophyta</taxon>
        <taxon>Magnoliopsida</taxon>
        <taxon>Liliopsida</taxon>
        <taxon>Asparagales</taxon>
        <taxon>Orchidaceae</taxon>
        <taxon>Epidendroideae</taxon>
        <taxon>Malaxideae</taxon>
        <taxon>Dendrobiinae</taxon>
        <taxon>Dendrobium</taxon>
    </lineage>
</organism>
<dbReference type="PRINTS" id="PR00404">
    <property type="entry name" value="MADSDOMAIN"/>
</dbReference>
<evidence type="ECO:0000256" key="4">
    <source>
        <dbReference type="ARBA" id="ARBA00023163"/>
    </source>
</evidence>
<keyword evidence="3" id="KW-0238">DNA-binding</keyword>
<dbReference type="GO" id="GO:0003677">
    <property type="term" value="F:DNA binding"/>
    <property type="evidence" value="ECO:0007669"/>
    <property type="project" value="UniProtKB-KW"/>
</dbReference>
<dbReference type="PANTHER" id="PTHR48019">
    <property type="entry name" value="SERUM RESPONSE FACTOR HOMOLOG"/>
    <property type="match status" value="1"/>
</dbReference>
<dbReference type="SMART" id="SM00432">
    <property type="entry name" value="MADS"/>
    <property type="match status" value="1"/>
</dbReference>
<evidence type="ECO:0000256" key="2">
    <source>
        <dbReference type="ARBA" id="ARBA00023015"/>
    </source>
</evidence>
<dbReference type="Pfam" id="PF00319">
    <property type="entry name" value="SRF-TF"/>
    <property type="match status" value="1"/>
</dbReference>
<feature type="domain" description="MADS-box" evidence="6">
    <location>
        <begin position="4"/>
        <end position="64"/>
    </location>
</feature>
<name>A0AAV7GGK1_DENCH</name>
<gene>
    <name evidence="7" type="ORF">IEQ34_016911</name>
</gene>
<keyword evidence="4" id="KW-0804">Transcription</keyword>
<comment type="subcellular location">
    <subcellularLocation>
        <location evidence="1">Nucleus</location>
    </subcellularLocation>
</comment>
<dbReference type="CDD" id="cd00120">
    <property type="entry name" value="MADS"/>
    <property type="match status" value="1"/>
</dbReference>
<evidence type="ECO:0000256" key="5">
    <source>
        <dbReference type="ARBA" id="ARBA00023242"/>
    </source>
</evidence>
<comment type="caution">
    <text evidence="7">The sequence shown here is derived from an EMBL/GenBank/DDBJ whole genome shotgun (WGS) entry which is preliminary data.</text>
</comment>
<evidence type="ECO:0000256" key="3">
    <source>
        <dbReference type="ARBA" id="ARBA00023125"/>
    </source>
</evidence>
<proteinExistence type="predicted"/>
<dbReference type="EMBL" id="JAGFBR010000015">
    <property type="protein sequence ID" value="KAH0454987.1"/>
    <property type="molecule type" value="Genomic_DNA"/>
</dbReference>
<evidence type="ECO:0000259" key="6">
    <source>
        <dbReference type="PROSITE" id="PS50066"/>
    </source>
</evidence>
<reference evidence="7 8" key="1">
    <citation type="journal article" date="2021" name="Hortic Res">
        <title>Chromosome-scale assembly of the Dendrobium chrysotoxum genome enhances the understanding of orchid evolution.</title>
        <authorList>
            <person name="Zhang Y."/>
            <person name="Zhang G.Q."/>
            <person name="Zhang D."/>
            <person name="Liu X.D."/>
            <person name="Xu X.Y."/>
            <person name="Sun W.H."/>
            <person name="Yu X."/>
            <person name="Zhu X."/>
            <person name="Wang Z.W."/>
            <person name="Zhao X."/>
            <person name="Zhong W.Y."/>
            <person name="Chen H."/>
            <person name="Yin W.L."/>
            <person name="Huang T."/>
            <person name="Niu S.C."/>
            <person name="Liu Z.J."/>
        </authorList>
    </citation>
    <scope>NUCLEOTIDE SEQUENCE [LARGE SCALE GENOMIC DNA]</scope>
    <source>
        <strain evidence="7">Lindl</strain>
    </source>
</reference>
<dbReference type="SUPFAM" id="SSF55455">
    <property type="entry name" value="SRF-like"/>
    <property type="match status" value="1"/>
</dbReference>
<dbReference type="GO" id="GO:0005634">
    <property type="term" value="C:nucleus"/>
    <property type="evidence" value="ECO:0007669"/>
    <property type="project" value="UniProtKB-SubCell"/>
</dbReference>